<accession>Q3KFB0</accession>
<proteinExistence type="predicted"/>
<organism evidence="1 2">
    <name type="scientific">Pseudomonas fluorescens (strain Pf0-1)</name>
    <dbReference type="NCBI Taxonomy" id="205922"/>
    <lineage>
        <taxon>Bacteria</taxon>
        <taxon>Pseudomonadati</taxon>
        <taxon>Pseudomonadota</taxon>
        <taxon>Gammaproteobacteria</taxon>
        <taxon>Pseudomonadales</taxon>
        <taxon>Pseudomonadaceae</taxon>
        <taxon>Pseudomonas</taxon>
    </lineage>
</organism>
<dbReference type="EMBL" id="CP000094">
    <property type="protein sequence ID" value="ABA73546.1"/>
    <property type="molecule type" value="Genomic_DNA"/>
</dbReference>
<name>Q3KFB0_PSEPF</name>
<dbReference type="Gene3D" id="3.40.50.300">
    <property type="entry name" value="P-loop containing nucleotide triphosphate hydrolases"/>
    <property type="match status" value="1"/>
</dbReference>
<gene>
    <name evidence="1" type="ordered locus">Pfl01_1803</name>
</gene>
<dbReference type="KEGG" id="pfo:Pfl01_1803"/>
<dbReference type="SUPFAM" id="SSF52540">
    <property type="entry name" value="P-loop containing nucleoside triphosphate hydrolases"/>
    <property type="match status" value="1"/>
</dbReference>
<sequence>MKSLARIDPVRSASWPRGFMLPEHSDLSIPVFLPVTDETCANLLQAGGAKALESLTDPELAAVLVIQNLVQTKEQDLGAVAVEKILAKLLSWAVDTRQATTASLLSEAQRLFDPRKLYFGLKVLNPLNLRFLLVEEISARDYLLPDGQWDFEYKVRRHRSHDPFSQPIVTPRYRERWLSPAQDKLVRTFRANLDEDLHVQGYAGIGKSHLLVALLEHLRPEKTLLLARTPAKLEVLRQRMTGPSEKKAGKTFLAFAQSLMLGRRPQAEGATRILSRQALAQELNIYGFHHHDGQATLELCLKVIERYCRFRDHTFSAKHLPHFNQPLSSVDAQVLLEYSSRVWGYLELNPVWGSQTGFEALLMIKRACIAGCVVPARYTHVLIDESQDIPGSLLQIIERGRQVLITLGDEYQQASGVPVKRHREVRQSDISYSVRSGRNVERLVNPLIARHSQKGKIPFEGASDADVVIKEYPEGFVPSEGCVVLTASPWDSMIWAIHLHDSNCKFRFPDKRTQDELKHFMATAIELFKPDFYRSEFSENGVHPYFSDLPDWQAVCDANQFDESFLRVKAKLENGFMIADLTRLNRMIDNAGNGCLLMLAEEAGGMEFDKVLLTPGLLTNEKFKDAYAFDQRICAVYIAISRARLKLYVPYDVVEWVEYHEYQQFRDTAGH</sequence>
<protein>
    <submittedName>
        <fullName evidence="1">Uncharacterized protein</fullName>
    </submittedName>
</protein>
<reference evidence="1 2" key="1">
    <citation type="journal article" date="2009" name="Genome Biol.">
        <title>Genomic and genetic analyses of diversity and plant interactions of Pseudomonas fluorescens.</title>
        <authorList>
            <person name="Silby M.W."/>
            <person name="Cerdeno-Tarraga A.M."/>
            <person name="Vernikos G.S."/>
            <person name="Giddens S.R."/>
            <person name="Jackson R.W."/>
            <person name="Preston G.M."/>
            <person name="Zhang X.X."/>
            <person name="Moon C.D."/>
            <person name="Gehrig S.M."/>
            <person name="Godfrey S.A."/>
            <person name="Knight C.G."/>
            <person name="Malone J.G."/>
            <person name="Robinson Z."/>
            <person name="Spiers A.J."/>
            <person name="Harris S."/>
            <person name="Challis G.L."/>
            <person name="Yaxley A.M."/>
            <person name="Harris D."/>
            <person name="Seeger K."/>
            <person name="Murphy L."/>
            <person name="Rutter S."/>
            <person name="Squares R."/>
            <person name="Quail M.A."/>
            <person name="Saunders E."/>
            <person name="Mavromatis K."/>
            <person name="Brettin T.S."/>
            <person name="Bentley S.D."/>
            <person name="Hothersall J."/>
            <person name="Stephens E."/>
            <person name="Thomas C.M."/>
            <person name="Parkhill J."/>
            <person name="Levy S.B."/>
            <person name="Rainey P.B."/>
            <person name="Thomson N.R."/>
        </authorList>
    </citation>
    <scope>NUCLEOTIDE SEQUENCE [LARGE SCALE GENOMIC DNA]</scope>
    <source>
        <strain evidence="1 2">Pf0-1</strain>
    </source>
</reference>
<dbReference type="eggNOG" id="COG0210">
    <property type="taxonomic scope" value="Bacteria"/>
</dbReference>
<evidence type="ECO:0000313" key="1">
    <source>
        <dbReference type="EMBL" id="ABA73546.1"/>
    </source>
</evidence>
<dbReference type="Proteomes" id="UP000002704">
    <property type="component" value="Chromosome"/>
</dbReference>
<dbReference type="HOGENOM" id="CLU_031175_0_0_6"/>
<dbReference type="InterPro" id="IPR027417">
    <property type="entry name" value="P-loop_NTPase"/>
</dbReference>
<dbReference type="AlphaFoldDB" id="Q3KFB0"/>
<evidence type="ECO:0000313" key="2">
    <source>
        <dbReference type="Proteomes" id="UP000002704"/>
    </source>
</evidence>